<reference evidence="1 2" key="1">
    <citation type="submission" date="2019-08" db="EMBL/GenBank/DDBJ databases">
        <title>Whole genome of Aphis craccivora.</title>
        <authorList>
            <person name="Voronova N.V."/>
            <person name="Shulinski R.S."/>
            <person name="Bandarenka Y.V."/>
            <person name="Zhorov D.G."/>
            <person name="Warner D."/>
        </authorList>
    </citation>
    <scope>NUCLEOTIDE SEQUENCE [LARGE SCALE GENOMIC DNA]</scope>
    <source>
        <strain evidence="1">180601</strain>
        <tissue evidence="1">Whole Body</tissue>
    </source>
</reference>
<protein>
    <submittedName>
        <fullName evidence="1">Mediator of RNA polymerase II transcription subunit 15-like</fullName>
    </submittedName>
</protein>
<sequence>MRIHGQMYCENHISKTQAKQKVGEIILRTMLAKELTGRTAETASTSTAKGPSQEDLPWLNFASLAMHYLINQWE</sequence>
<gene>
    <name evidence="1" type="ORF">FWK35_00017712</name>
</gene>
<dbReference type="OrthoDB" id="6363432at2759"/>
<dbReference type="Proteomes" id="UP000478052">
    <property type="component" value="Unassembled WGS sequence"/>
</dbReference>
<comment type="caution">
    <text evidence="1">The sequence shown here is derived from an EMBL/GenBank/DDBJ whole genome shotgun (WGS) entry which is preliminary data.</text>
</comment>
<dbReference type="EMBL" id="VUJU01005354">
    <property type="protein sequence ID" value="KAF0751494.1"/>
    <property type="molecule type" value="Genomic_DNA"/>
</dbReference>
<name>A0A6G0Y9C1_APHCR</name>
<dbReference type="AlphaFoldDB" id="A0A6G0Y9C1"/>
<organism evidence="1 2">
    <name type="scientific">Aphis craccivora</name>
    <name type="common">Cowpea aphid</name>
    <dbReference type="NCBI Taxonomy" id="307492"/>
    <lineage>
        <taxon>Eukaryota</taxon>
        <taxon>Metazoa</taxon>
        <taxon>Ecdysozoa</taxon>
        <taxon>Arthropoda</taxon>
        <taxon>Hexapoda</taxon>
        <taxon>Insecta</taxon>
        <taxon>Pterygota</taxon>
        <taxon>Neoptera</taxon>
        <taxon>Paraneoptera</taxon>
        <taxon>Hemiptera</taxon>
        <taxon>Sternorrhyncha</taxon>
        <taxon>Aphidomorpha</taxon>
        <taxon>Aphidoidea</taxon>
        <taxon>Aphididae</taxon>
        <taxon>Aphidini</taxon>
        <taxon>Aphis</taxon>
        <taxon>Aphis</taxon>
    </lineage>
</organism>
<accession>A0A6G0Y9C1</accession>
<evidence type="ECO:0000313" key="1">
    <source>
        <dbReference type="EMBL" id="KAF0751494.1"/>
    </source>
</evidence>
<evidence type="ECO:0000313" key="2">
    <source>
        <dbReference type="Proteomes" id="UP000478052"/>
    </source>
</evidence>
<keyword evidence="2" id="KW-1185">Reference proteome</keyword>
<proteinExistence type="predicted"/>